<dbReference type="Proteomes" id="UP000216311">
    <property type="component" value="Unassembled WGS sequence"/>
</dbReference>
<dbReference type="EMBL" id="NMVQ01000034">
    <property type="protein sequence ID" value="OYO19442.1"/>
    <property type="molecule type" value="Genomic_DNA"/>
</dbReference>
<feature type="region of interest" description="Disordered" evidence="1">
    <location>
        <begin position="37"/>
        <end position="65"/>
    </location>
</feature>
<evidence type="ECO:0000313" key="3">
    <source>
        <dbReference type="Proteomes" id="UP000216311"/>
    </source>
</evidence>
<sequence length="65" mass="6237">MLSQVCWIGDTGAGLGEVGVVGLPAAVGAGVSRGLVTGPERAADADGGGDQQATHHRGAPEAAVD</sequence>
<name>A0A255GVE7_9ACTN</name>
<keyword evidence="3" id="KW-1185">Reference proteome</keyword>
<accession>A0A255GVE7</accession>
<comment type="caution">
    <text evidence="2">The sequence shown here is derived from an EMBL/GenBank/DDBJ whole genome shotgun (WGS) entry which is preliminary data.</text>
</comment>
<proteinExistence type="predicted"/>
<evidence type="ECO:0000313" key="2">
    <source>
        <dbReference type="EMBL" id="OYO19442.1"/>
    </source>
</evidence>
<gene>
    <name evidence="2" type="ORF">CGZ93_13920</name>
</gene>
<dbReference type="AlphaFoldDB" id="A0A255GVE7"/>
<organism evidence="2 3">
    <name type="scientific">Enemella dayhoffiae</name>
    <dbReference type="NCBI Taxonomy" id="2016507"/>
    <lineage>
        <taxon>Bacteria</taxon>
        <taxon>Bacillati</taxon>
        <taxon>Actinomycetota</taxon>
        <taxon>Actinomycetes</taxon>
        <taxon>Propionibacteriales</taxon>
        <taxon>Propionibacteriaceae</taxon>
        <taxon>Enemella</taxon>
    </lineage>
</organism>
<protein>
    <submittedName>
        <fullName evidence="2">Uncharacterized protein</fullName>
    </submittedName>
</protein>
<reference evidence="2 3" key="1">
    <citation type="submission" date="2017-07" db="EMBL/GenBank/DDBJ databases">
        <title>Draft whole genome sequences of clinical Proprionibacteriaceae strains.</title>
        <authorList>
            <person name="Bernier A.-M."/>
            <person name="Bernard K."/>
            <person name="Domingo M.-C."/>
        </authorList>
    </citation>
    <scope>NUCLEOTIDE SEQUENCE [LARGE SCALE GENOMIC DNA]</scope>
    <source>
        <strain evidence="2 3">NML 130396</strain>
    </source>
</reference>
<evidence type="ECO:0000256" key="1">
    <source>
        <dbReference type="SAM" id="MobiDB-lite"/>
    </source>
</evidence>